<reference evidence="5" key="1">
    <citation type="journal article" date="2019" name="bioRxiv">
        <title>The Genome of the Zebra Mussel, Dreissena polymorpha: A Resource for Invasive Species Research.</title>
        <authorList>
            <person name="McCartney M.A."/>
            <person name="Auch B."/>
            <person name="Kono T."/>
            <person name="Mallez S."/>
            <person name="Zhang Y."/>
            <person name="Obille A."/>
            <person name="Becker A."/>
            <person name="Abrahante J.E."/>
            <person name="Garbe J."/>
            <person name="Badalamenti J.P."/>
            <person name="Herman A."/>
            <person name="Mangelson H."/>
            <person name="Liachko I."/>
            <person name="Sullivan S."/>
            <person name="Sone E.D."/>
            <person name="Koren S."/>
            <person name="Silverstein K.A.T."/>
            <person name="Beckman K.B."/>
            <person name="Gohl D.M."/>
        </authorList>
    </citation>
    <scope>NUCLEOTIDE SEQUENCE</scope>
    <source>
        <strain evidence="5">Duluth1</strain>
        <tissue evidence="5">Whole animal</tissue>
    </source>
</reference>
<dbReference type="EMBL" id="JAIWYP010000001">
    <property type="protein sequence ID" value="KAH3876812.1"/>
    <property type="molecule type" value="Genomic_DNA"/>
</dbReference>
<evidence type="ECO:0000256" key="4">
    <source>
        <dbReference type="SAM" id="MobiDB-lite"/>
    </source>
</evidence>
<dbReference type="AlphaFoldDB" id="A0A9D4RSB5"/>
<dbReference type="PROSITE" id="PS50088">
    <property type="entry name" value="ANK_REPEAT"/>
    <property type="match status" value="2"/>
</dbReference>
<evidence type="ECO:0000256" key="2">
    <source>
        <dbReference type="ARBA" id="ARBA00023043"/>
    </source>
</evidence>
<feature type="region of interest" description="Disordered" evidence="4">
    <location>
        <begin position="729"/>
        <end position="751"/>
    </location>
</feature>
<keyword evidence="2 3" id="KW-0040">ANK repeat</keyword>
<accession>A0A9D4RSB5</accession>
<name>A0A9D4RSB5_DREPO</name>
<dbReference type="PROSITE" id="PS50297">
    <property type="entry name" value="ANK_REP_REGION"/>
    <property type="match status" value="2"/>
</dbReference>
<evidence type="ECO:0000256" key="3">
    <source>
        <dbReference type="PROSITE-ProRule" id="PRU00023"/>
    </source>
</evidence>
<reference evidence="5" key="2">
    <citation type="submission" date="2020-11" db="EMBL/GenBank/DDBJ databases">
        <authorList>
            <person name="McCartney M.A."/>
            <person name="Auch B."/>
            <person name="Kono T."/>
            <person name="Mallez S."/>
            <person name="Becker A."/>
            <person name="Gohl D.M."/>
            <person name="Silverstein K.A.T."/>
            <person name="Koren S."/>
            <person name="Bechman K.B."/>
            <person name="Herman A."/>
            <person name="Abrahante J.E."/>
            <person name="Garbe J."/>
        </authorList>
    </citation>
    <scope>NUCLEOTIDE SEQUENCE</scope>
    <source>
        <strain evidence="5">Duluth1</strain>
        <tissue evidence="5">Whole animal</tissue>
    </source>
</reference>
<protein>
    <submittedName>
        <fullName evidence="5">Uncharacterized protein</fullName>
    </submittedName>
</protein>
<dbReference type="SMART" id="SM00248">
    <property type="entry name" value="ANK"/>
    <property type="match status" value="5"/>
</dbReference>
<feature type="region of interest" description="Disordered" evidence="4">
    <location>
        <begin position="130"/>
        <end position="164"/>
    </location>
</feature>
<keyword evidence="1" id="KW-0677">Repeat</keyword>
<dbReference type="OrthoDB" id="9995210at2759"/>
<sequence length="751" mass="85677">MNYTECARELKASIRAGRVSELRGLLEPYRSSKEVKEIDEKFMRMSDPPIDPINFAIECGKEKAAIYLVEKAFPLNHVFWEERGLCDEWSSKEHGPDKCPRQYDCGKNAERHGMELLKLKIDAIRQGKARPGEGISEPLIEKFLPHTPPPKQNKPPYETDDHSRFVPEKKEPTLAMEASELVQKFGIKYSTKSGGTLLHQTVDKPRVFTYILANNGVPINVQDKNGDTALHLAVREGKMEIVEALVQCSADLTLRNKLGQTPVDEAEGPIKTFLRTFEPSVIVAVRDNHFNMLYRLYKRSWCNVHTRVKEGKSLLEWTRDKAESLPLTDVKPSLKNEYKKEKDTAKKAFQLLSDYRPTSELIHAVLCEDAELARTVLWENPGLCVNNRYRDRIGKTILSHAVEVNNYELVKLLVDNGANVAQMRVRENEKTNVTIPLYQKALRRDLDVNIVKLLQTVLHDDREHSEKDQNGNTPLLRAIEEGVDTQTIHWLIKVRGGYSLMDRNKDGFTARELAQKRGRDSTVKMIDRYIAKELPAIVLRLFPVAFYPQELLNIVDEEKDTQAGESLDQKLVKIAEKHNVKTWIDCNQTQNHAISLFEASARGDVEKVNKLNDASYQDKNGYTALIRAIAFNQYEVANQLCILRPPLKKIADNCNRYPLHYAYALPEAQGRQFIRLILDSDANEIENRVDKDGRVAAMYKDLRGNVETLQMLYDARTLDAFGKRGAPLGPWPKDAHTLPPTMTEEEADRLA</sequence>
<gene>
    <name evidence="5" type="ORF">DPMN_000662</name>
</gene>
<dbReference type="Pfam" id="PF12796">
    <property type="entry name" value="Ank_2"/>
    <property type="match status" value="1"/>
</dbReference>
<evidence type="ECO:0000313" key="5">
    <source>
        <dbReference type="EMBL" id="KAH3876812.1"/>
    </source>
</evidence>
<evidence type="ECO:0000256" key="1">
    <source>
        <dbReference type="ARBA" id="ARBA00022737"/>
    </source>
</evidence>
<dbReference type="Pfam" id="PF13606">
    <property type="entry name" value="Ank_3"/>
    <property type="match status" value="1"/>
</dbReference>
<organism evidence="5 6">
    <name type="scientific">Dreissena polymorpha</name>
    <name type="common">Zebra mussel</name>
    <name type="synonym">Mytilus polymorpha</name>
    <dbReference type="NCBI Taxonomy" id="45954"/>
    <lineage>
        <taxon>Eukaryota</taxon>
        <taxon>Metazoa</taxon>
        <taxon>Spiralia</taxon>
        <taxon>Lophotrochozoa</taxon>
        <taxon>Mollusca</taxon>
        <taxon>Bivalvia</taxon>
        <taxon>Autobranchia</taxon>
        <taxon>Heteroconchia</taxon>
        <taxon>Euheterodonta</taxon>
        <taxon>Imparidentia</taxon>
        <taxon>Neoheterodontei</taxon>
        <taxon>Myida</taxon>
        <taxon>Dreissenoidea</taxon>
        <taxon>Dreissenidae</taxon>
        <taxon>Dreissena</taxon>
    </lineage>
</organism>
<dbReference type="PANTHER" id="PTHR24198:SF165">
    <property type="entry name" value="ANKYRIN REPEAT-CONTAINING PROTEIN-RELATED"/>
    <property type="match status" value="1"/>
</dbReference>
<comment type="caution">
    <text evidence="5">The sequence shown here is derived from an EMBL/GenBank/DDBJ whole genome shotgun (WGS) entry which is preliminary data.</text>
</comment>
<dbReference type="PRINTS" id="PR01415">
    <property type="entry name" value="ANKYRIN"/>
</dbReference>
<dbReference type="Proteomes" id="UP000828390">
    <property type="component" value="Unassembled WGS sequence"/>
</dbReference>
<keyword evidence="6" id="KW-1185">Reference proteome</keyword>
<feature type="repeat" description="ANK" evidence="3">
    <location>
        <begin position="225"/>
        <end position="257"/>
    </location>
</feature>
<dbReference type="PANTHER" id="PTHR24198">
    <property type="entry name" value="ANKYRIN REPEAT AND PROTEIN KINASE DOMAIN-CONTAINING PROTEIN"/>
    <property type="match status" value="1"/>
</dbReference>
<feature type="repeat" description="ANK" evidence="3">
    <location>
        <begin position="393"/>
        <end position="425"/>
    </location>
</feature>
<dbReference type="InterPro" id="IPR002110">
    <property type="entry name" value="Ankyrin_rpt"/>
</dbReference>
<dbReference type="InterPro" id="IPR036770">
    <property type="entry name" value="Ankyrin_rpt-contain_sf"/>
</dbReference>
<evidence type="ECO:0000313" key="6">
    <source>
        <dbReference type="Proteomes" id="UP000828390"/>
    </source>
</evidence>
<proteinExistence type="predicted"/>
<dbReference type="Gene3D" id="1.25.40.20">
    <property type="entry name" value="Ankyrin repeat-containing domain"/>
    <property type="match status" value="3"/>
</dbReference>
<dbReference type="SUPFAM" id="SSF48403">
    <property type="entry name" value="Ankyrin repeat"/>
    <property type="match status" value="3"/>
</dbReference>